<keyword evidence="17 18" id="KW-0132">Cell division</keyword>
<evidence type="ECO:0000256" key="2">
    <source>
        <dbReference type="ARBA" id="ARBA00004496"/>
    </source>
</evidence>
<evidence type="ECO:0000256" key="4">
    <source>
        <dbReference type="ARBA" id="ARBA00010416"/>
    </source>
</evidence>
<evidence type="ECO:0000313" key="21">
    <source>
        <dbReference type="EMBL" id="PKY88614.1"/>
    </source>
</evidence>
<feature type="binding site" evidence="17">
    <location>
        <begin position="118"/>
        <end position="124"/>
    </location>
    <ligand>
        <name>ATP</name>
        <dbReference type="ChEBI" id="CHEBI:30616"/>
    </ligand>
</feature>
<keyword evidence="13 17" id="KW-0961">Cell wall biogenesis/degradation</keyword>
<keyword evidence="11 17" id="KW-0133">Cell shape</keyword>
<comment type="subcellular location">
    <subcellularLocation>
        <location evidence="2 17 18">Cytoplasm</location>
    </subcellularLocation>
</comment>
<dbReference type="SUPFAM" id="SSF53244">
    <property type="entry name" value="MurD-like peptide ligases, peptide-binding domain"/>
    <property type="match status" value="1"/>
</dbReference>
<dbReference type="InterPro" id="IPR036615">
    <property type="entry name" value="Mur_ligase_C_dom_sf"/>
</dbReference>
<evidence type="ECO:0000256" key="14">
    <source>
        <dbReference type="ARBA" id="ARBA00030398"/>
    </source>
</evidence>
<dbReference type="SUPFAM" id="SSF51984">
    <property type="entry name" value="MurCD N-terminal domain"/>
    <property type="match status" value="1"/>
</dbReference>
<dbReference type="GO" id="GO:0005737">
    <property type="term" value="C:cytoplasm"/>
    <property type="evidence" value="ECO:0007669"/>
    <property type="project" value="UniProtKB-SubCell"/>
</dbReference>
<dbReference type="OrthoDB" id="9809796at2"/>
<dbReference type="Pfam" id="PF21799">
    <property type="entry name" value="MurD-like_N"/>
    <property type="match status" value="1"/>
</dbReference>
<protein>
    <recommendedName>
        <fullName evidence="6 17">UDP-N-acetylmuramoylalanine--D-glutamate ligase</fullName>
        <ecNumber evidence="5 17">6.3.2.9</ecNumber>
    </recommendedName>
    <alternativeName>
        <fullName evidence="15 17">D-glutamic acid-adding enzyme</fullName>
    </alternativeName>
    <alternativeName>
        <fullName evidence="14 17">UDP-N-acetylmuramoyl-L-alanyl-D-glutamate synthetase</fullName>
    </alternativeName>
</protein>
<dbReference type="HAMAP" id="MF_00639">
    <property type="entry name" value="MurD"/>
    <property type="match status" value="1"/>
</dbReference>
<accession>A0A2I1JYZ0</accession>
<dbReference type="Gene3D" id="3.40.1190.10">
    <property type="entry name" value="Mur-like, catalytic domain"/>
    <property type="match status" value="1"/>
</dbReference>
<dbReference type="RefSeq" id="WP_101954344.1">
    <property type="nucleotide sequence ID" value="NZ_PKHE01000012.1"/>
</dbReference>
<dbReference type="InterPro" id="IPR005762">
    <property type="entry name" value="MurD"/>
</dbReference>
<dbReference type="GO" id="GO:0051301">
    <property type="term" value="P:cell division"/>
    <property type="evidence" value="ECO:0007669"/>
    <property type="project" value="UniProtKB-KW"/>
</dbReference>
<evidence type="ECO:0000256" key="17">
    <source>
        <dbReference type="HAMAP-Rule" id="MF_00639"/>
    </source>
</evidence>
<evidence type="ECO:0000256" key="3">
    <source>
        <dbReference type="ARBA" id="ARBA00004752"/>
    </source>
</evidence>
<evidence type="ECO:0000256" key="12">
    <source>
        <dbReference type="ARBA" id="ARBA00022984"/>
    </source>
</evidence>
<keyword evidence="8 17" id="KW-0436">Ligase</keyword>
<dbReference type="InterPro" id="IPR004101">
    <property type="entry name" value="Mur_ligase_C"/>
</dbReference>
<gene>
    <name evidence="17" type="primary">murD</name>
    <name evidence="21" type="ORF">CYJ57_05185</name>
</gene>
<dbReference type="SUPFAM" id="SSF53623">
    <property type="entry name" value="MurD-like peptide ligases, catalytic domain"/>
    <property type="match status" value="1"/>
</dbReference>
<dbReference type="GO" id="GO:0008360">
    <property type="term" value="P:regulation of cell shape"/>
    <property type="evidence" value="ECO:0007669"/>
    <property type="project" value="UniProtKB-KW"/>
</dbReference>
<evidence type="ECO:0000256" key="9">
    <source>
        <dbReference type="ARBA" id="ARBA00022741"/>
    </source>
</evidence>
<dbReference type="Proteomes" id="UP000234384">
    <property type="component" value="Unassembled WGS sequence"/>
</dbReference>
<dbReference type="InterPro" id="IPR013221">
    <property type="entry name" value="Mur_ligase_cen"/>
</dbReference>
<evidence type="ECO:0000256" key="18">
    <source>
        <dbReference type="RuleBase" id="RU003664"/>
    </source>
</evidence>
<evidence type="ECO:0000256" key="1">
    <source>
        <dbReference type="ARBA" id="ARBA00002734"/>
    </source>
</evidence>
<dbReference type="AlphaFoldDB" id="A0A2I1JYZ0"/>
<dbReference type="PANTHER" id="PTHR43692:SF1">
    <property type="entry name" value="UDP-N-ACETYLMURAMOYLALANINE--D-GLUTAMATE LIGASE"/>
    <property type="match status" value="1"/>
</dbReference>
<evidence type="ECO:0000256" key="15">
    <source>
        <dbReference type="ARBA" id="ARBA00032324"/>
    </source>
</evidence>
<keyword evidence="17 18" id="KW-0131">Cell cycle</keyword>
<dbReference type="NCBIfam" id="TIGR01087">
    <property type="entry name" value="murD"/>
    <property type="match status" value="1"/>
</dbReference>
<reference evidence="21 22" key="1">
    <citation type="submission" date="2017-12" db="EMBL/GenBank/DDBJ databases">
        <title>Phylogenetic diversity of female urinary microbiome.</title>
        <authorList>
            <person name="Thomas-White K."/>
            <person name="Wolfe A.J."/>
        </authorList>
    </citation>
    <scope>NUCLEOTIDE SEQUENCE [LARGE SCALE GENOMIC DNA]</scope>
    <source>
        <strain evidence="21 22">UMB0898</strain>
    </source>
</reference>
<dbReference type="EC" id="6.3.2.9" evidence="5 17"/>
<keyword evidence="10 17" id="KW-0067">ATP-binding</keyword>
<proteinExistence type="inferred from homology"/>
<comment type="catalytic activity">
    <reaction evidence="16 17 18">
        <text>UDP-N-acetyl-alpha-D-muramoyl-L-alanine + D-glutamate + ATP = UDP-N-acetyl-alpha-D-muramoyl-L-alanyl-D-glutamate + ADP + phosphate + H(+)</text>
        <dbReference type="Rhea" id="RHEA:16429"/>
        <dbReference type="ChEBI" id="CHEBI:15378"/>
        <dbReference type="ChEBI" id="CHEBI:29986"/>
        <dbReference type="ChEBI" id="CHEBI:30616"/>
        <dbReference type="ChEBI" id="CHEBI:43474"/>
        <dbReference type="ChEBI" id="CHEBI:83898"/>
        <dbReference type="ChEBI" id="CHEBI:83900"/>
        <dbReference type="ChEBI" id="CHEBI:456216"/>
        <dbReference type="EC" id="6.3.2.9"/>
    </reaction>
</comment>
<evidence type="ECO:0000256" key="8">
    <source>
        <dbReference type="ARBA" id="ARBA00022598"/>
    </source>
</evidence>
<evidence type="ECO:0000256" key="13">
    <source>
        <dbReference type="ARBA" id="ARBA00023316"/>
    </source>
</evidence>
<organism evidence="21 22">
    <name type="scientific">Falseniella ignava</name>
    <dbReference type="NCBI Taxonomy" id="137730"/>
    <lineage>
        <taxon>Bacteria</taxon>
        <taxon>Bacillati</taxon>
        <taxon>Bacillota</taxon>
        <taxon>Bacilli</taxon>
        <taxon>Lactobacillales</taxon>
        <taxon>Aerococcaceae</taxon>
        <taxon>Falseniella</taxon>
    </lineage>
</organism>
<comment type="function">
    <text evidence="1 17 18">Cell wall formation. Catalyzes the addition of glutamate to the nucleotide precursor UDP-N-acetylmuramoyl-L-alanine (UMA).</text>
</comment>
<evidence type="ECO:0000259" key="19">
    <source>
        <dbReference type="Pfam" id="PF02875"/>
    </source>
</evidence>
<feature type="domain" description="Mur ligase C-terminal" evidence="19">
    <location>
        <begin position="319"/>
        <end position="431"/>
    </location>
</feature>
<dbReference type="GO" id="GO:0071555">
    <property type="term" value="P:cell wall organization"/>
    <property type="evidence" value="ECO:0007669"/>
    <property type="project" value="UniProtKB-KW"/>
</dbReference>
<keyword evidence="12 17" id="KW-0573">Peptidoglycan synthesis</keyword>
<evidence type="ECO:0000256" key="7">
    <source>
        <dbReference type="ARBA" id="ARBA00022490"/>
    </source>
</evidence>
<comment type="caution">
    <text evidence="21">The sequence shown here is derived from an EMBL/GenBank/DDBJ whole genome shotgun (WGS) entry which is preliminary data.</text>
</comment>
<feature type="domain" description="Mur ligase central" evidence="20">
    <location>
        <begin position="116"/>
        <end position="297"/>
    </location>
</feature>
<evidence type="ECO:0000313" key="22">
    <source>
        <dbReference type="Proteomes" id="UP000234384"/>
    </source>
</evidence>
<evidence type="ECO:0000256" key="6">
    <source>
        <dbReference type="ARBA" id="ARBA00015655"/>
    </source>
</evidence>
<dbReference type="GO" id="GO:0008764">
    <property type="term" value="F:UDP-N-acetylmuramoylalanine-D-glutamate ligase activity"/>
    <property type="evidence" value="ECO:0007669"/>
    <property type="project" value="UniProtKB-UniRule"/>
</dbReference>
<dbReference type="Gene3D" id="3.90.190.20">
    <property type="entry name" value="Mur ligase, C-terminal domain"/>
    <property type="match status" value="1"/>
</dbReference>
<name>A0A2I1JYZ0_9LACT</name>
<dbReference type="GO" id="GO:0005524">
    <property type="term" value="F:ATP binding"/>
    <property type="evidence" value="ECO:0007669"/>
    <property type="project" value="UniProtKB-UniRule"/>
</dbReference>
<dbReference type="InterPro" id="IPR036565">
    <property type="entry name" value="Mur-like_cat_sf"/>
</dbReference>
<sequence length="465" mass="52291">MNQELFDQKNILIIGYAMTGQSVAEFLVQKGANVTVNDRGNLIEDESVDALIRQGVKFVTGGHPLSLLEQPWDYIIKNPGIPYSIDIIQAAKKKNIPIYTDVEIASWIASGDIIGITGSNGKTTTTQLIYNLLKASDQFETYLSGNIGIPVLSQVDNLNPKDQLVMELSSFQLEGTQKFHPHIAIICNIYEAHLDYHQTRDNYIQAKLKITQNQTENDYLIYRYDQGELTQLIKESGTQAILIPFSVQCIDDVVRKTGVYFENEAIYYQGEYVMSTQHIQLPGQHNLENILAAIAVAKLKDLDLQLIADVINQYTGVAHRIQVIERVAGRTFVNDSKATNITATITALKSFKEPIRYIGGGLDRGNGFDELIPYAGKIQSAYLYGETKHKMKETFDKLPGVKVRLFDNLEQATEQAYYDAQAGEVILLSPCCASWDQFDHFEQRGDCFVKTVKALLKQQPYKKEN</sequence>
<dbReference type="UniPathway" id="UPA00219"/>
<comment type="pathway">
    <text evidence="3 17 18">Cell wall biogenesis; peptidoglycan biosynthesis.</text>
</comment>
<evidence type="ECO:0000256" key="11">
    <source>
        <dbReference type="ARBA" id="ARBA00022960"/>
    </source>
</evidence>
<dbReference type="GO" id="GO:0009252">
    <property type="term" value="P:peptidoglycan biosynthetic process"/>
    <property type="evidence" value="ECO:0007669"/>
    <property type="project" value="UniProtKB-UniRule"/>
</dbReference>
<keyword evidence="9 17" id="KW-0547">Nucleotide-binding</keyword>
<comment type="similarity">
    <text evidence="4 17">Belongs to the MurCDEF family.</text>
</comment>
<dbReference type="Pfam" id="PF02875">
    <property type="entry name" value="Mur_ligase_C"/>
    <property type="match status" value="1"/>
</dbReference>
<evidence type="ECO:0000259" key="20">
    <source>
        <dbReference type="Pfam" id="PF08245"/>
    </source>
</evidence>
<evidence type="ECO:0000256" key="5">
    <source>
        <dbReference type="ARBA" id="ARBA00012212"/>
    </source>
</evidence>
<keyword evidence="7 17" id="KW-0963">Cytoplasm</keyword>
<evidence type="ECO:0000256" key="10">
    <source>
        <dbReference type="ARBA" id="ARBA00022840"/>
    </source>
</evidence>
<dbReference type="Pfam" id="PF08245">
    <property type="entry name" value="Mur_ligase_M"/>
    <property type="match status" value="1"/>
</dbReference>
<dbReference type="PANTHER" id="PTHR43692">
    <property type="entry name" value="UDP-N-ACETYLMURAMOYLALANINE--D-GLUTAMATE LIGASE"/>
    <property type="match status" value="1"/>
</dbReference>
<evidence type="ECO:0000256" key="16">
    <source>
        <dbReference type="ARBA" id="ARBA00047632"/>
    </source>
</evidence>
<dbReference type="EMBL" id="PKHE01000012">
    <property type="protein sequence ID" value="PKY88614.1"/>
    <property type="molecule type" value="Genomic_DNA"/>
</dbReference>
<dbReference type="Gene3D" id="3.40.50.720">
    <property type="entry name" value="NAD(P)-binding Rossmann-like Domain"/>
    <property type="match status" value="1"/>
</dbReference>